<evidence type="ECO:0000256" key="1">
    <source>
        <dbReference type="ARBA" id="ARBA00004141"/>
    </source>
</evidence>
<dbReference type="InterPro" id="IPR007347">
    <property type="entry name" value="SpoVS"/>
</dbReference>
<dbReference type="Gene3D" id="3.30.110.20">
    <property type="entry name" value="Alba-like domain"/>
    <property type="match status" value="1"/>
</dbReference>
<organism evidence="9 10">
    <name type="scientific">Durusdinium trenchii</name>
    <dbReference type="NCBI Taxonomy" id="1381693"/>
    <lineage>
        <taxon>Eukaryota</taxon>
        <taxon>Sar</taxon>
        <taxon>Alveolata</taxon>
        <taxon>Dinophyceae</taxon>
        <taxon>Suessiales</taxon>
        <taxon>Symbiodiniaceae</taxon>
        <taxon>Durusdinium</taxon>
    </lineage>
</organism>
<comment type="subcellular location">
    <subcellularLocation>
        <location evidence="1">Membrane</location>
        <topology evidence="1">Multi-pass membrane protein</topology>
    </subcellularLocation>
</comment>
<dbReference type="InterPro" id="IPR018247">
    <property type="entry name" value="EF_Hand_1_Ca_BS"/>
</dbReference>
<dbReference type="InterPro" id="IPR036882">
    <property type="entry name" value="Alba-like_dom_sf"/>
</dbReference>
<evidence type="ECO:0000256" key="4">
    <source>
        <dbReference type="ARBA" id="ARBA00022989"/>
    </source>
</evidence>
<accession>A0ABP0RMG5</accession>
<sequence>MVLTQTHGMSCGKFIFGFLQGFRLMRLLRFTRLARMARLLRSIPELLIIVRAIAIALRSVFFLMVLLVGLVYVFALLFMELLDGKNQAPGSLAYDSFRSLPQSMNTLLLAGALPDQSSLVEDAGATHFLLYPLMLLYMLLASLTVMNMLVGILCEVVTVVSAVEKEEILLKSVKSLLKQLLLDAQADEDGDGSISRREFDKMLTNPTCVRTLSEVGVDVFALVDLADFIFGQKESLWRPGLQRVRMSRLCPRCWLEQRHKPTKSARSDGQHGMYNLYQAPQGNNEKARQGNKEKDAAIATVDVVGTNAIKTVVRSILTAEAAINADDFSGRPQCRLAVTPRRSPEVIEEAGDRRGLELRIRCTTDLPPPAEGEIRVARGTNVGKLAGSVARRLRERNVALVRGAGAVALKHQLRAIAVASGYLEERDELQTELVALLRLALVPSKRGILDQKAT</sequence>
<reference evidence="9 10" key="1">
    <citation type="submission" date="2024-02" db="EMBL/GenBank/DDBJ databases">
        <authorList>
            <person name="Chen Y."/>
            <person name="Shah S."/>
            <person name="Dougan E. K."/>
            <person name="Thang M."/>
            <person name="Chan C."/>
        </authorList>
    </citation>
    <scope>NUCLEOTIDE SEQUENCE [LARGE SCALE GENOMIC DNA]</scope>
</reference>
<dbReference type="Pfam" id="PF00520">
    <property type="entry name" value="Ion_trans"/>
    <property type="match status" value="1"/>
</dbReference>
<evidence type="ECO:0000256" key="5">
    <source>
        <dbReference type="ARBA" id="ARBA00023136"/>
    </source>
</evidence>
<keyword evidence="3" id="KW-0694">RNA-binding</keyword>
<feature type="region of interest" description="Disordered" evidence="6">
    <location>
        <begin position="261"/>
        <end position="292"/>
    </location>
</feature>
<evidence type="ECO:0000313" key="9">
    <source>
        <dbReference type="EMBL" id="CAK9101820.1"/>
    </source>
</evidence>
<dbReference type="PROSITE" id="PS00018">
    <property type="entry name" value="EF_HAND_1"/>
    <property type="match status" value="1"/>
</dbReference>
<evidence type="ECO:0000256" key="3">
    <source>
        <dbReference type="ARBA" id="ARBA00022884"/>
    </source>
</evidence>
<dbReference type="InterPro" id="IPR005821">
    <property type="entry name" value="Ion_trans_dom"/>
</dbReference>
<evidence type="ECO:0000259" key="8">
    <source>
        <dbReference type="Pfam" id="PF00520"/>
    </source>
</evidence>
<name>A0ABP0RMG5_9DINO</name>
<proteinExistence type="predicted"/>
<dbReference type="SUPFAM" id="SSF81324">
    <property type="entry name" value="Voltage-gated potassium channels"/>
    <property type="match status" value="1"/>
</dbReference>
<dbReference type="Proteomes" id="UP001642484">
    <property type="component" value="Unassembled WGS sequence"/>
</dbReference>
<feature type="transmembrane region" description="Helical" evidence="7">
    <location>
        <begin position="135"/>
        <end position="163"/>
    </location>
</feature>
<keyword evidence="2 7" id="KW-0812">Transmembrane</keyword>
<evidence type="ECO:0000313" key="10">
    <source>
        <dbReference type="Proteomes" id="UP001642484"/>
    </source>
</evidence>
<dbReference type="Gene3D" id="1.10.287.70">
    <property type="match status" value="1"/>
</dbReference>
<evidence type="ECO:0000256" key="7">
    <source>
        <dbReference type="SAM" id="Phobius"/>
    </source>
</evidence>
<keyword evidence="10" id="KW-1185">Reference proteome</keyword>
<protein>
    <recommendedName>
        <fullName evidence="8">Ion transport domain-containing protein</fullName>
    </recommendedName>
</protein>
<dbReference type="Pfam" id="PF04232">
    <property type="entry name" value="SpoVS"/>
    <property type="match status" value="1"/>
</dbReference>
<feature type="transmembrane region" description="Helical" evidence="7">
    <location>
        <begin position="46"/>
        <end position="79"/>
    </location>
</feature>
<dbReference type="EMBL" id="CAXAMN010026273">
    <property type="protein sequence ID" value="CAK9101820.1"/>
    <property type="molecule type" value="Genomic_DNA"/>
</dbReference>
<feature type="domain" description="Ion transport" evidence="8">
    <location>
        <begin position="20"/>
        <end position="154"/>
    </location>
</feature>
<gene>
    <name evidence="9" type="ORF">CCMP2556_LOCUS47980</name>
</gene>
<comment type="caution">
    <text evidence="9">The sequence shown here is derived from an EMBL/GenBank/DDBJ whole genome shotgun (WGS) entry which is preliminary data.</text>
</comment>
<keyword evidence="5 7" id="KW-0472">Membrane</keyword>
<evidence type="ECO:0000256" key="2">
    <source>
        <dbReference type="ARBA" id="ARBA00022692"/>
    </source>
</evidence>
<keyword evidence="4 7" id="KW-1133">Transmembrane helix</keyword>
<evidence type="ECO:0000256" key="6">
    <source>
        <dbReference type="SAM" id="MobiDB-lite"/>
    </source>
</evidence>